<dbReference type="Pfam" id="PF03237">
    <property type="entry name" value="Terminase_6N"/>
    <property type="match status" value="1"/>
</dbReference>
<reference evidence="4 5" key="1">
    <citation type="submission" date="2016-10" db="EMBL/GenBank/DDBJ databases">
        <authorList>
            <person name="Varghese N."/>
            <person name="Submissions S."/>
        </authorList>
    </citation>
    <scope>NUCLEOTIDE SEQUENCE [LARGE SCALE GENOMIC DNA]</scope>
    <source>
        <strain evidence="4 5">S7-754</strain>
    </source>
</reference>
<evidence type="ECO:0000313" key="6">
    <source>
        <dbReference type="Proteomes" id="UP000436801"/>
    </source>
</evidence>
<dbReference type="EMBL" id="WSUT01000005">
    <property type="protein sequence ID" value="MWC43270.1"/>
    <property type="molecule type" value="Genomic_DNA"/>
</dbReference>
<evidence type="ECO:0000313" key="4">
    <source>
        <dbReference type="EMBL" id="SDF74706.1"/>
    </source>
</evidence>
<protein>
    <submittedName>
        <fullName evidence="3">ATP-binding protein</fullName>
    </submittedName>
    <submittedName>
        <fullName evidence="4">Large terminase phage packaging protein</fullName>
    </submittedName>
</protein>
<dbReference type="InterPro" id="IPR027417">
    <property type="entry name" value="P-loop_NTPase"/>
</dbReference>
<proteinExistence type="predicted"/>
<feature type="domain" description="Terminase large subunit gp17-like C-terminal" evidence="2">
    <location>
        <begin position="273"/>
        <end position="419"/>
    </location>
</feature>
<keyword evidence="1" id="KW-1188">Viral release from host cell</keyword>
<keyword evidence="5" id="KW-1185">Reference proteome</keyword>
<accession>A0A1G7NL62</accession>
<organism evidence="4 5">
    <name type="scientific">Sphingomonas carotinifaciens</name>
    <dbReference type="NCBI Taxonomy" id="1166323"/>
    <lineage>
        <taxon>Bacteria</taxon>
        <taxon>Pseudomonadati</taxon>
        <taxon>Pseudomonadota</taxon>
        <taxon>Alphaproteobacteria</taxon>
        <taxon>Sphingomonadales</taxon>
        <taxon>Sphingomonadaceae</taxon>
        <taxon>Sphingomonas</taxon>
    </lineage>
</organism>
<dbReference type="EMBL" id="FNBI01000005">
    <property type="protein sequence ID" value="SDF74706.1"/>
    <property type="molecule type" value="Genomic_DNA"/>
</dbReference>
<sequence length="436" mass="46382">MSRGQDWVRAVAALPVGERWREILTLPPEHRAAVLRDFAVWAEPGQLPPHDDWAVWLMRAGRGFGKTRAGAEWVVQVARGDPEARIALVGGTMADVERVMIGGESGLLACARSADGAVWKRSEQAVHFASGAVAYGYSAEAPEGLRGPQHHAAWCDELGKWRSGDVAWDNLVMGMRLGERPRLVVTTTPRPTVLMRRVMALPQLVETHGTTRDNPYLPDSYRAMMEASYAGTRLGRQELDGEMVEEVEGALWSRALLDRQRVAVAPELVRVVVGVDPPAGIGGDACGIVAVGLGRDGHGYVLADASVVGASPDGWARAVAACAERVGADRVVAEANQGGAMVESVLRACEATLPVKLVHARHGKAARAEPVAALFEAGRAFHVGALDALEDELCGLLAAGGYAGPGRSPDRADAMVWAMTEVMLRGRGGMPGVRVV</sequence>
<dbReference type="Proteomes" id="UP000323502">
    <property type="component" value="Unassembled WGS sequence"/>
</dbReference>
<dbReference type="RefSeq" id="WP_149682789.1">
    <property type="nucleotide sequence ID" value="NZ_FNBI01000005.1"/>
</dbReference>
<dbReference type="InterPro" id="IPR035421">
    <property type="entry name" value="Terminase_6C"/>
</dbReference>
<dbReference type="Proteomes" id="UP000436801">
    <property type="component" value="Unassembled WGS sequence"/>
</dbReference>
<dbReference type="OrthoDB" id="4519042at2"/>
<evidence type="ECO:0000313" key="3">
    <source>
        <dbReference type="EMBL" id="MWC43270.1"/>
    </source>
</evidence>
<evidence type="ECO:0000313" key="5">
    <source>
        <dbReference type="Proteomes" id="UP000323502"/>
    </source>
</evidence>
<gene>
    <name evidence="3" type="ORF">GQR91_06285</name>
    <name evidence="4" type="ORF">SAMN05216557_105205</name>
</gene>
<dbReference type="Gene3D" id="3.40.50.300">
    <property type="entry name" value="P-loop containing nucleotide triphosphate hydrolases"/>
    <property type="match status" value="1"/>
</dbReference>
<dbReference type="Gene3D" id="3.30.420.240">
    <property type="match status" value="1"/>
</dbReference>
<evidence type="ECO:0000259" key="2">
    <source>
        <dbReference type="Pfam" id="PF17289"/>
    </source>
</evidence>
<keyword evidence="3" id="KW-0067">ATP-binding</keyword>
<dbReference type="Pfam" id="PF17289">
    <property type="entry name" value="Terminase_6C"/>
    <property type="match status" value="1"/>
</dbReference>
<name>A0A1G7NL62_9SPHN</name>
<dbReference type="GO" id="GO:0005524">
    <property type="term" value="F:ATP binding"/>
    <property type="evidence" value="ECO:0007669"/>
    <property type="project" value="UniProtKB-KW"/>
</dbReference>
<evidence type="ECO:0000256" key="1">
    <source>
        <dbReference type="ARBA" id="ARBA00022612"/>
    </source>
</evidence>
<keyword evidence="3" id="KW-0547">Nucleotide-binding</keyword>
<dbReference type="AlphaFoldDB" id="A0A1G7NL62"/>
<reference evidence="3 6" key="2">
    <citation type="submission" date="2019-12" db="EMBL/GenBank/DDBJ databases">
        <authorList>
            <person name="Zheng J."/>
        </authorList>
    </citation>
    <scope>NUCLEOTIDE SEQUENCE [LARGE SCALE GENOMIC DNA]</scope>
    <source>
        <strain evidence="3 6">DSM 27347</strain>
    </source>
</reference>